<evidence type="ECO:0000313" key="2">
    <source>
        <dbReference type="EMBL" id="KOF73835.1"/>
    </source>
</evidence>
<feature type="region of interest" description="Disordered" evidence="1">
    <location>
        <begin position="1"/>
        <end position="54"/>
    </location>
</feature>
<proteinExistence type="predicted"/>
<protein>
    <submittedName>
        <fullName evidence="2">Uncharacterized protein</fullName>
    </submittedName>
</protein>
<feature type="non-terminal residue" evidence="2">
    <location>
        <position position="1"/>
    </location>
</feature>
<name>A0A0L8GBB6_OCTBM</name>
<gene>
    <name evidence="2" type="ORF">OCBIM_22037247mg</name>
</gene>
<dbReference type="EMBL" id="KQ422975">
    <property type="protein sequence ID" value="KOF73835.1"/>
    <property type="molecule type" value="Genomic_DNA"/>
</dbReference>
<dbReference type="AlphaFoldDB" id="A0A0L8GBB6"/>
<sequence>KRREEKKEYKFGMETNENRKKEERINIKRWERTKDEMKKESKKERERERKKESE</sequence>
<reference evidence="2" key="1">
    <citation type="submission" date="2015-07" db="EMBL/GenBank/DDBJ databases">
        <title>MeaNS - Measles Nucleotide Surveillance Program.</title>
        <authorList>
            <person name="Tran T."/>
            <person name="Druce J."/>
        </authorList>
    </citation>
    <scope>NUCLEOTIDE SEQUENCE</scope>
    <source>
        <strain evidence="2">UCB-OBI-ISO-001</strain>
        <tissue evidence="2">Gonad</tissue>
    </source>
</reference>
<accession>A0A0L8GBB6</accession>
<organism evidence="2">
    <name type="scientific">Octopus bimaculoides</name>
    <name type="common">California two-spotted octopus</name>
    <dbReference type="NCBI Taxonomy" id="37653"/>
    <lineage>
        <taxon>Eukaryota</taxon>
        <taxon>Metazoa</taxon>
        <taxon>Spiralia</taxon>
        <taxon>Lophotrochozoa</taxon>
        <taxon>Mollusca</taxon>
        <taxon>Cephalopoda</taxon>
        <taxon>Coleoidea</taxon>
        <taxon>Octopodiformes</taxon>
        <taxon>Octopoda</taxon>
        <taxon>Incirrata</taxon>
        <taxon>Octopodidae</taxon>
        <taxon>Octopus</taxon>
    </lineage>
</organism>
<evidence type="ECO:0000256" key="1">
    <source>
        <dbReference type="SAM" id="MobiDB-lite"/>
    </source>
</evidence>